<keyword evidence="2" id="KW-0136">Cellulose degradation</keyword>
<dbReference type="Pfam" id="PF03442">
    <property type="entry name" value="CBM_X2"/>
    <property type="match status" value="10"/>
</dbReference>
<feature type="compositionally biased region" description="Polar residues" evidence="5">
    <location>
        <begin position="1770"/>
        <end position="1784"/>
    </location>
</feature>
<keyword evidence="4" id="KW-0624">Polysaccharide degradation</keyword>
<gene>
    <name evidence="8" type="ORF">BBD42_13190</name>
</gene>
<dbReference type="InterPro" id="IPR005102">
    <property type="entry name" value="Carbo-bd_X2"/>
</dbReference>
<proteinExistence type="predicted"/>
<evidence type="ECO:0000256" key="2">
    <source>
        <dbReference type="ARBA" id="ARBA00023001"/>
    </source>
</evidence>
<dbReference type="InterPro" id="IPR013783">
    <property type="entry name" value="Ig-like_fold"/>
</dbReference>
<dbReference type="SUPFAM" id="SSF49265">
    <property type="entry name" value="Fibronectin type III"/>
    <property type="match status" value="1"/>
</dbReference>
<dbReference type="SUPFAM" id="SSF81296">
    <property type="entry name" value="E set domains"/>
    <property type="match status" value="10"/>
</dbReference>
<evidence type="ECO:0000259" key="7">
    <source>
        <dbReference type="PROSITE" id="PS51272"/>
    </source>
</evidence>
<dbReference type="Pfam" id="PF00041">
    <property type="entry name" value="fn3"/>
    <property type="match status" value="1"/>
</dbReference>
<dbReference type="InterPro" id="IPR036278">
    <property type="entry name" value="Sialidase_sf"/>
</dbReference>
<protein>
    <recommendedName>
        <fullName evidence="9">Fibronectin type-III domain-containing protein</fullName>
    </recommendedName>
</protein>
<dbReference type="PROSITE" id="PS50853">
    <property type="entry name" value="FN3"/>
    <property type="match status" value="2"/>
</dbReference>
<feature type="domain" description="SLH" evidence="7">
    <location>
        <begin position="2092"/>
        <end position="2155"/>
    </location>
</feature>
<organism evidence="8">
    <name type="scientific">Paenibacillus sp. BIHB 4019</name>
    <dbReference type="NCBI Taxonomy" id="1870819"/>
    <lineage>
        <taxon>Bacteria</taxon>
        <taxon>Bacillati</taxon>
        <taxon>Bacillota</taxon>
        <taxon>Bacilli</taxon>
        <taxon>Bacillales</taxon>
        <taxon>Paenibacillaceae</taxon>
        <taxon>Paenibacillus</taxon>
    </lineage>
</organism>
<evidence type="ECO:0000313" key="8">
    <source>
        <dbReference type="EMBL" id="ANY67323.1"/>
    </source>
</evidence>
<dbReference type="Pfam" id="PF00395">
    <property type="entry name" value="SLH"/>
    <property type="match status" value="3"/>
</dbReference>
<feature type="region of interest" description="Disordered" evidence="5">
    <location>
        <begin position="1770"/>
        <end position="1808"/>
    </location>
</feature>
<dbReference type="SUPFAM" id="SSF110296">
    <property type="entry name" value="Oligoxyloglucan reducing end-specific cellobiohydrolase"/>
    <property type="match status" value="1"/>
</dbReference>
<feature type="domain" description="Fibronectin type-III" evidence="6">
    <location>
        <begin position="1606"/>
        <end position="1693"/>
    </location>
</feature>
<reference evidence="8" key="1">
    <citation type="submission" date="2016-08" db="EMBL/GenBank/DDBJ databases">
        <title>Complete Genome Seqeunce of Paenibacillus sp. BIHB 4019 from tea rhizoplane.</title>
        <authorList>
            <person name="Thakur R."/>
            <person name="Swarnkar M.K."/>
            <person name="Gulati A."/>
        </authorList>
    </citation>
    <scope>NUCLEOTIDE SEQUENCE [LARGE SCALE GENOMIC DNA]</scope>
    <source>
        <strain evidence="8">BIHB4019</strain>
    </source>
</reference>
<dbReference type="PROSITE" id="PS51272">
    <property type="entry name" value="SLH"/>
    <property type="match status" value="3"/>
</dbReference>
<dbReference type="InterPro" id="IPR036116">
    <property type="entry name" value="FN3_sf"/>
</dbReference>
<dbReference type="Gene3D" id="2.60.40.10">
    <property type="entry name" value="Immunoglobulins"/>
    <property type="match status" value="12"/>
</dbReference>
<evidence type="ECO:0000256" key="1">
    <source>
        <dbReference type="ARBA" id="ARBA00022729"/>
    </source>
</evidence>
<dbReference type="SMART" id="SM00060">
    <property type="entry name" value="FN3"/>
    <property type="match status" value="2"/>
</dbReference>
<evidence type="ECO:0000256" key="5">
    <source>
        <dbReference type="SAM" id="MobiDB-lite"/>
    </source>
</evidence>
<feature type="domain" description="Fibronectin type-III" evidence="6">
    <location>
        <begin position="1694"/>
        <end position="1785"/>
    </location>
</feature>
<evidence type="ECO:0008006" key="9">
    <source>
        <dbReference type="Google" id="ProtNLM"/>
    </source>
</evidence>
<dbReference type="SUPFAM" id="SSF50939">
    <property type="entry name" value="Sialidases"/>
    <property type="match status" value="1"/>
</dbReference>
<dbReference type="InterPro" id="IPR003961">
    <property type="entry name" value="FN3_dom"/>
</dbReference>
<dbReference type="EMBL" id="CP016808">
    <property type="protein sequence ID" value="ANY67323.1"/>
    <property type="molecule type" value="Genomic_DNA"/>
</dbReference>
<dbReference type="PANTHER" id="PTHR43308:SF5">
    <property type="entry name" value="S-LAYER PROTEIN _ PEPTIDOGLYCAN ENDO-BETA-N-ACETYLGLUCOSAMINIDASE"/>
    <property type="match status" value="1"/>
</dbReference>
<sequence length="2222" mass="231149">MTKRFHASIWPRIGIFMLAFLIMIQVCTPPIYAAPTPDTFTTKSSETLPANSMSAGAYGNGLYIAVGSYGAIIKSTDADHWENVKTRVDSNYSGVSAPASFSFYGVAYGNGVFVAAGSEGVILSSTDGVNWTQRTSGISTQISNVEYFTFNGVGAFYALSKGKYVTSTNGTTWSTVVPTGLPSDKSITQVTVGNNGSRLGMSSEEGKVYSTTNGTTWTSIRPETPSATKANGANFLEWMNDRYFMADISGYIWTSTNLSTFTLMGAPSKQDGSNASGQMRKGFYDGTHYYLFGSEGSSYGAVYTSTDAVIWTLQPFEREFVDQNASFLNGKYFLFGNEGMSVSDTGSNWSYKWGGIFNEIIYDGTKYIAVGQLGKEGTIWTSNDLSAWTKQSISGQADAFTSVARGNGKYVAVAGPYHGATKLATSSNGTNWSLQGSLLGNELFNDVAYGSGIFVAAGYTNKAVIETSVDGVTWTEQTLPTNTLTYLASVAYINNQFVALGNATDNFGNVTELAILTSNNGINWTNHGSSYPNLTDYVTNVIYDGSKYILLGYDSSTYEMFTRTSADLMTWSLPGLTGGYLSFGSSTVLGKKGNTLYGLFTDSSYESEDIFYSNDDGATWQASSTLNATKRASALMTVNNEIVISGPNKLVMTSEAVVSSSAITPSTASFDKETSAQADVAVTLTLNGNTLGNITNGGATLTVGTDYTVSGNTVTIKKSYLAQQSVGTTNLTFNFSAGTAQTLAVTVSDTTPQNSQLSQTTASFDKEASSQADVAVTLTLNGNTFSSITNGGATLTVGTDYTVSGNTVTIKKSYLAQQPVGTTNLAFNFSAGAAQTLAVTVSDTTPQNSQLSQTTASFDKETSAQADVAVTLTLNGNTLGSITNGGATLTVGTDYTVSGNTVTIKKSYLAQQPVGTTNLAFNFSAGAAQTLAVTVSDTTPQNSQLSQATASFDKEASSQADVAVMLTLNGNTFSSITNGGATLAAGTDYTVAGNTVTIKKSYLAQQSVGTTNLTFNFSAGAAQTLAVTVSDTTPQNSQLSQTTASFDKETSAQADVAVTLTLNGNTLGTITNGGATLTAGTDYTVSGNTVTIKKSYLAQQSVGTTSLAFNFSAGAPQTLAVTVSDTTPQNSQLSQTTASFDKETSAQADVAVTLTLNGNSLGSITNGGATLIAGTDYTVSGNTVTIKKSYLAQQSVGTTSLAFNFSAGAPQTLAVTVSDTTPQNSQLSQTTASFDKETSAQSDVAVTLTLNGNTLSSITNGGATLTAGTDYTVSGNVVTISKSYLSQQSVGTTNLMFNFSAGAAQTLAVTVSDTTPQNSQLSQTTASFDKETSAQADVAVTLTLNGNTLGTITNGGATLTAGTDYTVSGNTVTIKKSYLAQQAVGTTTLAFNFSAGAEQTLAVTVSDTTPQNSQLSQTTASFDKETSSQADVSVTLTLNGNTLSGITNGMSALMPMIDYTISGNVVTINKSYLAQQAVGTTNLSFNFSAGAAQTLAVTVSDSTVPAPQDSSLSQTTASFDKETSSQADVSVTLTLNGNTLSGITNGMSALMPMIDYTISGNVVTINKSYLAQQAVGTTNLSFNFNAGAAQTLAVTISDTTPANYEAPVLQAINAGNAKANLQWNPVDGADGYKVYLALQSGAYGGELTSVGQSVYSYEAAGLTNGTTYYFVVKAVFASDLSDASNERTVTPITVAEAPTAVSATAGNGQVTLSFTAPTDNGGSVITGYEVVDAEGHTVATGLASPITVTGLTNGTSYSFTVKAINGAGSSAVSVPSNTVTPSAPSSGGETTQPGSSSSSSSGTSGTGVDIWINGRLERIGIASTTVVNGKSTTTITVDQALLEQKLATEGQGAIITIPLLGNSSNVVIGELTGQMIKNMEQKQAVLELKTDRATYTVPAQQINIDAISKQLGQTVSLNDIKLRLEIGTLTDNMMKIVQGSADKGGFTLAAPSLDFAVSAAYNNQIIPITKFSAYVERTVALPAGIDPDKITTGIVVEPDGTVRHVPTKVLEDKGQYFAKINSLTNSAYSIIWHPLEFTDVANHWAKESVNDMGSRLVINGTGNELFSPNQDITRAEFAAIIVRGLGLKLENSASSFTDVRSADWYGTAVQTASAYGLIKGFEDGSFRPNDKITREQAMAIIAKAMKITGLKDKLPAAESAVLLGRYADAAKTSAWATEGIADVLQAEIVTGRSDTQLAPKANMTRAEVAVIIERLLKTSGLI</sequence>
<dbReference type="CDD" id="cd00063">
    <property type="entry name" value="FN3"/>
    <property type="match status" value="2"/>
</dbReference>
<accession>A0A1B2DI01</accession>
<evidence type="ECO:0000256" key="4">
    <source>
        <dbReference type="ARBA" id="ARBA00023326"/>
    </source>
</evidence>
<dbReference type="InterPro" id="IPR001119">
    <property type="entry name" value="SLH_dom"/>
</dbReference>
<feature type="domain" description="SLH" evidence="7">
    <location>
        <begin position="2032"/>
        <end position="2091"/>
    </location>
</feature>
<dbReference type="PANTHER" id="PTHR43308">
    <property type="entry name" value="OUTER MEMBRANE PROTEIN ALPHA-RELATED"/>
    <property type="match status" value="1"/>
</dbReference>
<dbReference type="GO" id="GO:0030245">
    <property type="term" value="P:cellulose catabolic process"/>
    <property type="evidence" value="ECO:0007669"/>
    <property type="project" value="UniProtKB-KW"/>
</dbReference>
<dbReference type="InterPro" id="IPR014756">
    <property type="entry name" value="Ig_E-set"/>
</dbReference>
<dbReference type="RefSeq" id="WP_237163466.1">
    <property type="nucleotide sequence ID" value="NZ_CP016808.1"/>
</dbReference>
<feature type="domain" description="SLH" evidence="7">
    <location>
        <begin position="2163"/>
        <end position="2222"/>
    </location>
</feature>
<keyword evidence="1" id="KW-0732">Signal</keyword>
<name>A0A1B2DI01_9BACL</name>
<evidence type="ECO:0000259" key="6">
    <source>
        <dbReference type="PROSITE" id="PS50853"/>
    </source>
</evidence>
<evidence type="ECO:0000256" key="3">
    <source>
        <dbReference type="ARBA" id="ARBA00023277"/>
    </source>
</evidence>
<dbReference type="InterPro" id="IPR051465">
    <property type="entry name" value="Cell_Envelope_Struct_Comp"/>
</dbReference>
<keyword evidence="3" id="KW-0119">Carbohydrate metabolism</keyword>
<feature type="compositionally biased region" description="Low complexity" evidence="5">
    <location>
        <begin position="1785"/>
        <end position="1807"/>
    </location>
</feature>